<sequence length="142" mass="16892">MASLRFPGCAPRLAIQRLNHMNGLVHSSSTTTTVFPRLSLFNQNQARFQSGIRVTAFEQAMEELYGHSWKEKLNNRQMSYVTFHERQREKRRQELQKAASGAWGSPLIREEYRQPEAEWRQKVEKKKADIRWQQKLARFNYH</sequence>
<evidence type="ECO:0000313" key="1">
    <source>
        <dbReference type="EMBL" id="ROV97987.1"/>
    </source>
</evidence>
<proteinExistence type="predicted"/>
<reference evidence="1 2" key="1">
    <citation type="submission" date="2015-09" db="EMBL/GenBank/DDBJ databases">
        <title>Host preference determinants of Valsa canker pathogens revealed by comparative genomics.</title>
        <authorList>
            <person name="Yin Z."/>
            <person name="Huang L."/>
        </authorList>
    </citation>
    <scope>NUCLEOTIDE SEQUENCE [LARGE SCALE GENOMIC DNA]</scope>
    <source>
        <strain evidence="1 2">03-1</strain>
    </source>
</reference>
<dbReference type="Proteomes" id="UP000283895">
    <property type="component" value="Unassembled WGS sequence"/>
</dbReference>
<protein>
    <submittedName>
        <fullName evidence="1">Uncharacterized protein</fullName>
    </submittedName>
</protein>
<evidence type="ECO:0000313" key="2">
    <source>
        <dbReference type="Proteomes" id="UP000283895"/>
    </source>
</evidence>
<keyword evidence="2" id="KW-1185">Reference proteome</keyword>
<organism evidence="1 2">
    <name type="scientific">Cytospora schulzeri</name>
    <dbReference type="NCBI Taxonomy" id="448051"/>
    <lineage>
        <taxon>Eukaryota</taxon>
        <taxon>Fungi</taxon>
        <taxon>Dikarya</taxon>
        <taxon>Ascomycota</taxon>
        <taxon>Pezizomycotina</taxon>
        <taxon>Sordariomycetes</taxon>
        <taxon>Sordariomycetidae</taxon>
        <taxon>Diaporthales</taxon>
        <taxon>Cytosporaceae</taxon>
        <taxon>Cytospora</taxon>
    </lineage>
</organism>
<comment type="caution">
    <text evidence="1">The sequence shown here is derived from an EMBL/GenBank/DDBJ whole genome shotgun (WGS) entry which is preliminary data.</text>
</comment>
<accession>A0A423W3S4</accession>
<name>A0A423W3S4_9PEZI</name>
<gene>
    <name evidence="1" type="ORF">VMCG_07046</name>
</gene>
<dbReference type="AlphaFoldDB" id="A0A423W3S4"/>
<dbReference type="OrthoDB" id="5237728at2759"/>
<dbReference type="EMBL" id="LKEA01000027">
    <property type="protein sequence ID" value="ROV97987.1"/>
    <property type="molecule type" value="Genomic_DNA"/>
</dbReference>